<evidence type="ECO:0000313" key="5">
    <source>
        <dbReference type="Proteomes" id="UP001215598"/>
    </source>
</evidence>
<organism evidence="4 5">
    <name type="scientific">Mycena metata</name>
    <dbReference type="NCBI Taxonomy" id="1033252"/>
    <lineage>
        <taxon>Eukaryota</taxon>
        <taxon>Fungi</taxon>
        <taxon>Dikarya</taxon>
        <taxon>Basidiomycota</taxon>
        <taxon>Agaricomycotina</taxon>
        <taxon>Agaricomycetes</taxon>
        <taxon>Agaricomycetidae</taxon>
        <taxon>Agaricales</taxon>
        <taxon>Marasmiineae</taxon>
        <taxon>Mycenaceae</taxon>
        <taxon>Mycena</taxon>
    </lineage>
</organism>
<feature type="coiled-coil region" evidence="1">
    <location>
        <begin position="864"/>
        <end position="891"/>
    </location>
</feature>
<reference evidence="4" key="1">
    <citation type="submission" date="2023-03" db="EMBL/GenBank/DDBJ databases">
        <title>Massive genome expansion in bonnet fungi (Mycena s.s.) driven by repeated elements and novel gene families across ecological guilds.</title>
        <authorList>
            <consortium name="Lawrence Berkeley National Laboratory"/>
            <person name="Harder C.B."/>
            <person name="Miyauchi S."/>
            <person name="Viragh M."/>
            <person name="Kuo A."/>
            <person name="Thoen E."/>
            <person name="Andreopoulos B."/>
            <person name="Lu D."/>
            <person name="Skrede I."/>
            <person name="Drula E."/>
            <person name="Henrissat B."/>
            <person name="Morin E."/>
            <person name="Kohler A."/>
            <person name="Barry K."/>
            <person name="LaButti K."/>
            <person name="Morin E."/>
            <person name="Salamov A."/>
            <person name="Lipzen A."/>
            <person name="Mereny Z."/>
            <person name="Hegedus B."/>
            <person name="Baldrian P."/>
            <person name="Stursova M."/>
            <person name="Weitz H."/>
            <person name="Taylor A."/>
            <person name="Grigoriev I.V."/>
            <person name="Nagy L.G."/>
            <person name="Martin F."/>
            <person name="Kauserud H."/>
        </authorList>
    </citation>
    <scope>NUCLEOTIDE SEQUENCE</scope>
    <source>
        <strain evidence="4">CBHHK182m</strain>
    </source>
</reference>
<gene>
    <name evidence="4" type="ORF">B0H16DRAFT_1345281</name>
</gene>
<dbReference type="AlphaFoldDB" id="A0AAD7GXA1"/>
<evidence type="ECO:0000259" key="3">
    <source>
        <dbReference type="Pfam" id="PF18803"/>
    </source>
</evidence>
<evidence type="ECO:0000256" key="2">
    <source>
        <dbReference type="SAM" id="MobiDB-lite"/>
    </source>
</evidence>
<dbReference type="EMBL" id="JARKIB010000443">
    <property type="protein sequence ID" value="KAJ7707278.1"/>
    <property type="molecule type" value="Genomic_DNA"/>
</dbReference>
<evidence type="ECO:0000256" key="1">
    <source>
        <dbReference type="SAM" id="Coils"/>
    </source>
</evidence>
<dbReference type="PANTHER" id="PTHR33096">
    <property type="entry name" value="CXC2 DOMAIN-CONTAINING PROTEIN"/>
    <property type="match status" value="1"/>
</dbReference>
<dbReference type="PANTHER" id="PTHR33096:SF1">
    <property type="entry name" value="CXC1-LIKE CYSTEINE CLUSTER ASSOCIATED WITH KDZ TRANSPOSASES DOMAIN-CONTAINING PROTEIN"/>
    <property type="match status" value="1"/>
</dbReference>
<dbReference type="Proteomes" id="UP001215598">
    <property type="component" value="Unassembled WGS sequence"/>
</dbReference>
<dbReference type="Pfam" id="PF18803">
    <property type="entry name" value="CxC2"/>
    <property type="match status" value="1"/>
</dbReference>
<protein>
    <recommendedName>
        <fullName evidence="3">CxC2-like cysteine cluster KDZ transposase-associated domain-containing protein</fullName>
    </recommendedName>
</protein>
<proteinExistence type="predicted"/>
<accession>A0AAD7GXA1</accession>
<name>A0AAD7GXA1_9AGAR</name>
<feature type="compositionally biased region" description="Basic and acidic residues" evidence="2">
    <location>
        <begin position="801"/>
        <end position="813"/>
    </location>
</feature>
<dbReference type="InterPro" id="IPR040521">
    <property type="entry name" value="KDZ"/>
</dbReference>
<feature type="region of interest" description="Disordered" evidence="2">
    <location>
        <begin position="789"/>
        <end position="835"/>
    </location>
</feature>
<comment type="caution">
    <text evidence="4">The sequence shown here is derived from an EMBL/GenBank/DDBJ whole genome shotgun (WGS) entry which is preliminary data.</text>
</comment>
<keyword evidence="1" id="KW-0175">Coiled coil</keyword>
<dbReference type="Pfam" id="PF18758">
    <property type="entry name" value="KDZ"/>
    <property type="match status" value="1"/>
</dbReference>
<feature type="domain" description="CxC2-like cysteine cluster KDZ transposase-associated" evidence="3">
    <location>
        <begin position="92"/>
        <end position="198"/>
    </location>
</feature>
<evidence type="ECO:0000313" key="4">
    <source>
        <dbReference type="EMBL" id="KAJ7707278.1"/>
    </source>
</evidence>
<keyword evidence="5" id="KW-1185">Reference proteome</keyword>
<sequence>MSEFPKVQQAFLEETVWLHGLGYSARSQKCGLCQCIVGAASSGNDGQPKRFFRCRDCGVFIQCKNCCLDRHTLTPLHFLEEWNGQFWARTTLKDLGLIYQLGHEGRRCKFPQPFVRSLTVIDTNGVHEIKYQFCACSRSDNATNLKQFLRNTWYPASFTDPDTCATFKVLDTFRLLNVVANVNARDFVTTLERLTDATAKTGLRWIPDRYKAFLMMTRQWAFLQRLRRAARCHDPRGIVATKCGECMVNCWSCPFHGRNTPSDWESVDPKYLFRLILAMDANFKMKNRIRAREHDDPSLGPGWGAFVEPKEYKKHLRKYIGEKDISTCIAFAALTQKDTRNTTGLRISGVGGVVCARHECMRPNGLGDLQKGERYANMDYILMSALADFDGQELTISYDIGCQWKKNLAERMSRLPEHLQLDLDAIDIDTGLPVWHALAHEEFCATLNSLNYIPGVGRSNGEGIERLWAWLNGCSYQTKEMGLGNRADTVEDKLDAHNFLKNIGQADVLRRKLIVALAERAHQVDAFKEINKSIPAEKRAERQKKINAFTEDRNGPTPYTYTNRGGPTEAEIRASLKKKEQEEAKAGQAPLHATSATAFLSAGLQLEETQRRIKAQLAVPNLTADRESRIHEYRIAFMAKLRSFRELQVVYTPGAVRMLKAEEAKREADLPAPSPEHIRLWLPSELPEHEHSGSGCQRNVAAMEAELRQGQCSNALVVMRNLLHCKRYLITFRNENLGGQKKTTRAHTILAQLGERVDVDAHKYRAARAALTRLKGRDYTPELKELKASDLTLEGEEERDPGEAARSDREAVKRLGRISGGTHAQPLRNDASAKKPPGVSWIWMAPGALDGGEEGLHESLRVEWSRAKARKKRWEEEVELLREEMRRVLRYLQWEQDRWRLLTTDSTARTDITPELRNGLEAYAAKQVAWHGDLAILFREEMGHPLEKATALTIAAELNDETTGNLEALFTQGESTL</sequence>
<dbReference type="InterPro" id="IPR041457">
    <property type="entry name" value="CxC2_KDZ-assoc"/>
</dbReference>